<dbReference type="PROSITE" id="PS00330">
    <property type="entry name" value="HEMOLYSIN_CALCIUM"/>
    <property type="match status" value="1"/>
</dbReference>
<dbReference type="PANTHER" id="PTHR38340:SF1">
    <property type="entry name" value="S-LAYER PROTEIN"/>
    <property type="match status" value="1"/>
</dbReference>
<evidence type="ECO:0000256" key="1">
    <source>
        <dbReference type="ARBA" id="ARBA00004613"/>
    </source>
</evidence>
<evidence type="ECO:0000256" key="4">
    <source>
        <dbReference type="SAM" id="MobiDB-lite"/>
    </source>
</evidence>
<feature type="domain" description="VWFA" evidence="5">
    <location>
        <begin position="782"/>
        <end position="972"/>
    </location>
</feature>
<dbReference type="GO" id="GO:0008237">
    <property type="term" value="F:metallopeptidase activity"/>
    <property type="evidence" value="ECO:0007669"/>
    <property type="project" value="InterPro"/>
</dbReference>
<protein>
    <submittedName>
        <fullName evidence="6">Ca2+-binding protein, RTX toxin-related</fullName>
    </submittedName>
</protein>
<dbReference type="Gene3D" id="2.150.10.10">
    <property type="entry name" value="Serralysin-like metalloprotease, C-terminal"/>
    <property type="match status" value="3"/>
</dbReference>
<dbReference type="InterPro" id="IPR018511">
    <property type="entry name" value="Hemolysin-typ_Ca-bd_CS"/>
</dbReference>
<organism evidence="6">
    <name type="scientific">Candidatus Kentrum sp. DK</name>
    <dbReference type="NCBI Taxonomy" id="2126562"/>
    <lineage>
        <taxon>Bacteria</taxon>
        <taxon>Pseudomonadati</taxon>
        <taxon>Pseudomonadota</taxon>
        <taxon>Gammaproteobacteria</taxon>
        <taxon>Candidatus Kentrum</taxon>
    </lineage>
</organism>
<dbReference type="PRINTS" id="PR00313">
    <property type="entry name" value="CABNDNGRPT"/>
</dbReference>
<dbReference type="Gene3D" id="3.40.50.410">
    <property type="entry name" value="von Willebrand factor, type A domain"/>
    <property type="match status" value="1"/>
</dbReference>
<gene>
    <name evidence="6" type="ORF">BECKDK2373B_GA0170837_10812</name>
</gene>
<dbReference type="CDD" id="cd00198">
    <property type="entry name" value="vWFA"/>
    <property type="match status" value="1"/>
</dbReference>
<evidence type="ECO:0000256" key="3">
    <source>
        <dbReference type="ARBA" id="ARBA00022837"/>
    </source>
</evidence>
<dbReference type="Pfam" id="PF00353">
    <property type="entry name" value="HemolysinCabind"/>
    <property type="match status" value="5"/>
</dbReference>
<dbReference type="SMART" id="SM00327">
    <property type="entry name" value="VWA"/>
    <property type="match status" value="1"/>
</dbReference>
<dbReference type="GO" id="GO:0005509">
    <property type="term" value="F:calcium ion binding"/>
    <property type="evidence" value="ECO:0007669"/>
    <property type="project" value="InterPro"/>
</dbReference>
<dbReference type="SUPFAM" id="SSF55486">
    <property type="entry name" value="Metalloproteases ('zincins'), catalytic domain"/>
    <property type="match status" value="1"/>
</dbReference>
<dbReference type="InterPro" id="IPR050557">
    <property type="entry name" value="RTX_toxin/Mannuronan_C5-epim"/>
</dbReference>
<dbReference type="InterPro" id="IPR036465">
    <property type="entry name" value="vWFA_dom_sf"/>
</dbReference>
<proteinExistence type="predicted"/>
<name>A0A450SYT7_9GAMM</name>
<accession>A0A450SYT7</accession>
<keyword evidence="3" id="KW-0106">Calcium</keyword>
<feature type="compositionally biased region" description="Polar residues" evidence="4">
    <location>
        <begin position="81"/>
        <end position="96"/>
    </location>
</feature>
<dbReference type="Pfam" id="PF00092">
    <property type="entry name" value="VWA"/>
    <property type="match status" value="1"/>
</dbReference>
<feature type="region of interest" description="Disordered" evidence="4">
    <location>
        <begin position="46"/>
        <end position="110"/>
    </location>
</feature>
<sequence length="1417" mass="149162">MNTPRFITSLFRGRLGRPSSVNGAMNRALLMATSIAATKHVMAEDEFGSNPPVAEDAAASTLPTPVSQGAMEQEAEPGATEANQNPSRETSSTNPSGKKKTDHPENNALPAEVTALPPDASLAQGELLAEDFAVEDALEPPLEDDDDEDSMFSFLMDDTEGFGNLLLAELSVDTTAAMGGGSSTTPGSDTLISSDNNILIGSYNDIVRPGEGVNHVDTGAGNDVIVVVGETSADQYGQSDIDNPGGSGINLTDILSLSDLNGHAVSDVAPGETIDGGAGANRLIVYGKVDLTDAALTNITQMQINSTVTISAQQINALDLTVIYGDGDSVLNITNDGANPVVVDLSGMTLADFRTLDVGANVTVILDQSDVDSLHSLSGDGAVRASTDTGALDLTDKYVAVTVQDQDGAVDATHGGGIHVEGEMLIGSEAADTLTGSASDDRMEGGAGNDILTGGDGNDVLRGGAGVDTMDGGAGDDTFVIVGDISAGGKVDSDEDTAALGFPLTDLNGVDLNEDEDGAAEIIRGGDGEDTLYVYGTADLSNYDITGIEHVEIRSDVTFNEAFLNSISTLTGDGSSTIRIGGRSASDPLVLDLSAAGAVTLDNIGQIDLGEHVVLKVESLDDLGGARILTGDGAIEASTGTITLPDTYTIESDLSVSNADGSDAQGDAEVLEHVFAGKGKNAPIVGSSGDDYLIGTAYDDVFDGNKGNDVFTGKDGNDTFAIHDSGLKIILDSAGEDTLDFSKAKSAADINLTEGGTVGSDTTVQLGSNSAGATSQDAPEVNVMLIMDVSGSMWGSRIAATKQAAFNLLDAYDQVGDVAVRLVTFGRPWPTEAGSDFNGIDAWMDMPTAKGIINGLYAYGGTPYDQAMDAAETAFTSGNEASYFDNGINVSYFLSDGYPNRSIYHKEINWENFLIENQITSYAVGFGGINNTYQLEPIAFDGTKVTFPADDHEPGEIPVTIEVQIADLSDTLISMAKLDFIENIIGTDYDDILLGNSLDNEIQGGFGNDILEGGGGNDILSDEFGCDMVRYSGNASGYQVIEKSDGSWQVIDNDISDGDDGTDTLTGMEKIQFADGEFLLTASRSTPGARLTSVDESVVGTDLDGNYNDGDTPVLADYVRPLVIESTSDNNIHKWDLGADRVITYAFVVGDAYDSGGTYDVDGDGKGIAVSNIPASIEWREEDGAGGYVDKPVMRALDSALEIFEHFLAIELQPAAECETANADLRFYLVDENWFPSVGSSEYTVGRMKFPNSGDQIGWASDAGSMMLKEQQDWSPGGFGFMAMMHELGHGLGLHHSHDHGDWDDVFFPGADNSGAVGDYGLNDQIYTMMSYGFNYLKPITPMPLDVYALQYLYGSNDDYRSGDDIYELKSAIGNYYETIIWDTDGVDTIDYKDQSEDVVIDLRAADFSDLTVQIDE</sequence>
<dbReference type="SUPFAM" id="SSF53300">
    <property type="entry name" value="vWA-like"/>
    <property type="match status" value="1"/>
</dbReference>
<dbReference type="InterPro" id="IPR011049">
    <property type="entry name" value="Serralysin-like_metalloprot_C"/>
</dbReference>
<dbReference type="EMBL" id="CAADEX010000081">
    <property type="protein sequence ID" value="VFJ59205.1"/>
    <property type="molecule type" value="Genomic_DNA"/>
</dbReference>
<dbReference type="InterPro" id="IPR002035">
    <property type="entry name" value="VWF_A"/>
</dbReference>
<dbReference type="InterPro" id="IPR001343">
    <property type="entry name" value="Hemolysn_Ca-bd"/>
</dbReference>
<dbReference type="GO" id="GO:0005576">
    <property type="term" value="C:extracellular region"/>
    <property type="evidence" value="ECO:0007669"/>
    <property type="project" value="UniProtKB-SubCell"/>
</dbReference>
<dbReference type="PROSITE" id="PS50234">
    <property type="entry name" value="VWFA"/>
    <property type="match status" value="1"/>
</dbReference>
<comment type="subcellular location">
    <subcellularLocation>
        <location evidence="1">Secreted</location>
    </subcellularLocation>
</comment>
<dbReference type="Gene3D" id="3.40.390.10">
    <property type="entry name" value="Collagenase (Catalytic Domain)"/>
    <property type="match status" value="1"/>
</dbReference>
<dbReference type="InterPro" id="IPR024079">
    <property type="entry name" value="MetalloPept_cat_dom_sf"/>
</dbReference>
<evidence type="ECO:0000313" key="6">
    <source>
        <dbReference type="EMBL" id="VFJ59205.1"/>
    </source>
</evidence>
<reference evidence="6" key="1">
    <citation type="submission" date="2019-02" db="EMBL/GenBank/DDBJ databases">
        <authorList>
            <person name="Gruber-Vodicka R. H."/>
            <person name="Seah K. B. B."/>
        </authorList>
    </citation>
    <scope>NUCLEOTIDE SEQUENCE</scope>
    <source>
        <strain evidence="6">BECK_DK47</strain>
    </source>
</reference>
<dbReference type="PANTHER" id="PTHR38340">
    <property type="entry name" value="S-LAYER PROTEIN"/>
    <property type="match status" value="1"/>
</dbReference>
<dbReference type="SUPFAM" id="SSF51120">
    <property type="entry name" value="beta-Roll"/>
    <property type="match status" value="3"/>
</dbReference>
<evidence type="ECO:0000256" key="2">
    <source>
        <dbReference type="ARBA" id="ARBA00022525"/>
    </source>
</evidence>
<evidence type="ECO:0000259" key="5">
    <source>
        <dbReference type="PROSITE" id="PS50234"/>
    </source>
</evidence>
<keyword evidence="2" id="KW-0964">Secreted</keyword>